<gene>
    <name evidence="6" type="ORF">ODALV1_LOCUS2412</name>
</gene>
<evidence type="ECO:0000313" key="7">
    <source>
        <dbReference type="Proteomes" id="UP001642540"/>
    </source>
</evidence>
<evidence type="ECO:0008006" key="8">
    <source>
        <dbReference type="Google" id="ProtNLM"/>
    </source>
</evidence>
<dbReference type="EMBL" id="CAXLJM020000007">
    <property type="protein sequence ID" value="CAL8072945.1"/>
    <property type="molecule type" value="Genomic_DNA"/>
</dbReference>
<proteinExistence type="predicted"/>
<keyword evidence="4" id="KW-0802">TPR repeat</keyword>
<dbReference type="InterPro" id="IPR051982">
    <property type="entry name" value="CiliaryAsmbly_MitoImport"/>
</dbReference>
<dbReference type="PANTHER" id="PTHR45984:SF1">
    <property type="entry name" value="SPAG1 AXONEMAL DYNEIN ASSEMBLY FACTOR"/>
    <property type="match status" value="1"/>
</dbReference>
<evidence type="ECO:0000256" key="3">
    <source>
        <dbReference type="ARBA" id="ARBA00022737"/>
    </source>
</evidence>
<keyword evidence="7" id="KW-1185">Reference proteome</keyword>
<keyword evidence="2" id="KW-0963">Cytoplasm</keyword>
<organism evidence="6 7">
    <name type="scientific">Orchesella dallaii</name>
    <dbReference type="NCBI Taxonomy" id="48710"/>
    <lineage>
        <taxon>Eukaryota</taxon>
        <taxon>Metazoa</taxon>
        <taxon>Ecdysozoa</taxon>
        <taxon>Arthropoda</taxon>
        <taxon>Hexapoda</taxon>
        <taxon>Collembola</taxon>
        <taxon>Entomobryomorpha</taxon>
        <taxon>Entomobryoidea</taxon>
        <taxon>Orchesellidae</taxon>
        <taxon>Orchesellinae</taxon>
        <taxon>Orchesella</taxon>
    </lineage>
</organism>
<evidence type="ECO:0000256" key="2">
    <source>
        <dbReference type="ARBA" id="ARBA00022490"/>
    </source>
</evidence>
<evidence type="ECO:0000313" key="6">
    <source>
        <dbReference type="EMBL" id="CAL8072945.1"/>
    </source>
</evidence>
<feature type="region of interest" description="Disordered" evidence="5">
    <location>
        <begin position="246"/>
        <end position="306"/>
    </location>
</feature>
<accession>A0ABP1PPW1</accession>
<comment type="subcellular location">
    <subcellularLocation>
        <location evidence="1">Cytoplasm</location>
    </subcellularLocation>
</comment>
<keyword evidence="3" id="KW-0677">Repeat</keyword>
<dbReference type="Proteomes" id="UP001642540">
    <property type="component" value="Unassembled WGS sequence"/>
</dbReference>
<reference evidence="6 7" key="1">
    <citation type="submission" date="2024-08" db="EMBL/GenBank/DDBJ databases">
        <authorList>
            <person name="Cucini C."/>
            <person name="Frati F."/>
        </authorList>
    </citation>
    <scope>NUCLEOTIDE SEQUENCE [LARGE SCALE GENOMIC DNA]</scope>
</reference>
<dbReference type="PANTHER" id="PTHR45984">
    <property type="entry name" value="RNA (RNA) POLYMERASE II ASSOCIATED PROTEIN HOMOLOG"/>
    <property type="match status" value="1"/>
</dbReference>
<feature type="region of interest" description="Disordered" evidence="5">
    <location>
        <begin position="1"/>
        <end position="28"/>
    </location>
</feature>
<evidence type="ECO:0000256" key="5">
    <source>
        <dbReference type="SAM" id="MobiDB-lite"/>
    </source>
</evidence>
<sequence length="325" mass="37447">MKITDISSSALNASDGEQDTVGEEPRRRKRSLLQKFNIPIEHIDFSYVKTCNDAQEVERILRILRSGEEGQYPDLERFVGERLEKLNPNSRLLRVEMPVLHTTQLNRLEQEAISSGLADWISGLEEQKDHHNFTKKPSDIFDLEEDIHEAFPLPVRGSTAQVAAELSKTQFTPNKNADDNKSRIKSWEYDKWDKFDADAELTKLDIVNMQREEWERVEKPKLIEEQKKVEKLMKDVSLKEDKCAKPNISLPVPHEKAYSDRSGANKETATKKHQRKAINNTDTPSYVEELDDNDDDDEQGTSVTNHISSGFRKTKIVIDDLNLRM</sequence>
<evidence type="ECO:0000256" key="4">
    <source>
        <dbReference type="ARBA" id="ARBA00022803"/>
    </source>
</evidence>
<name>A0ABP1PPW1_9HEXA</name>
<evidence type="ECO:0000256" key="1">
    <source>
        <dbReference type="ARBA" id="ARBA00004496"/>
    </source>
</evidence>
<feature type="compositionally biased region" description="Acidic residues" evidence="5">
    <location>
        <begin position="288"/>
        <end position="299"/>
    </location>
</feature>
<feature type="compositionally biased region" description="Polar residues" evidence="5">
    <location>
        <begin position="1"/>
        <end position="12"/>
    </location>
</feature>
<protein>
    <recommendedName>
        <fullName evidence="8">Sperm-associated antigen 1</fullName>
    </recommendedName>
</protein>
<comment type="caution">
    <text evidence="6">The sequence shown here is derived from an EMBL/GenBank/DDBJ whole genome shotgun (WGS) entry which is preliminary data.</text>
</comment>